<sequence>MYLYFFVLSCVVWISNKQAKEIMSLNRRFAFFNTCSREGFGFEDVPTLRPRAEPINKQLVKLYDFARTNGIRVLFTQCVGRASPPLGRSPQPHTLMVPLDSSVSSWKDQIETCREIFIERPQFGSPEENRRMRVADVFHSNPATDELVRSLDVAEWIVFGVAMQACVTFAVRGLLRQGRSVTILSDALLPASVALSNLTIKESLDQLQSAGAHVETTDEFFARAQSESIQQ</sequence>
<keyword evidence="3" id="KW-1185">Reference proteome</keyword>
<dbReference type="KEGG" id="gfm:Enr17x_18840"/>
<dbReference type="InterPro" id="IPR000868">
    <property type="entry name" value="Isochorismatase-like_dom"/>
</dbReference>
<dbReference type="OrthoDB" id="9940806at2"/>
<organism evidence="2 3">
    <name type="scientific">Gimesia fumaroli</name>
    <dbReference type="NCBI Taxonomy" id="2527976"/>
    <lineage>
        <taxon>Bacteria</taxon>
        <taxon>Pseudomonadati</taxon>
        <taxon>Planctomycetota</taxon>
        <taxon>Planctomycetia</taxon>
        <taxon>Planctomycetales</taxon>
        <taxon>Planctomycetaceae</taxon>
        <taxon>Gimesia</taxon>
    </lineage>
</organism>
<feature type="domain" description="Isochorismatase-like" evidence="1">
    <location>
        <begin position="49"/>
        <end position="219"/>
    </location>
</feature>
<dbReference type="Gene3D" id="3.40.50.850">
    <property type="entry name" value="Isochorismatase-like"/>
    <property type="match status" value="1"/>
</dbReference>
<evidence type="ECO:0000313" key="3">
    <source>
        <dbReference type="Proteomes" id="UP000318313"/>
    </source>
</evidence>
<dbReference type="EMBL" id="CP037452">
    <property type="protein sequence ID" value="QDV49863.1"/>
    <property type="molecule type" value="Genomic_DNA"/>
</dbReference>
<protein>
    <submittedName>
        <fullName evidence="2">Isochorismatase family protein</fullName>
    </submittedName>
</protein>
<evidence type="ECO:0000313" key="2">
    <source>
        <dbReference type="EMBL" id="QDV49863.1"/>
    </source>
</evidence>
<name>A0A518I9R8_9PLAN</name>
<accession>A0A518I9R8</accession>
<proteinExistence type="predicted"/>
<dbReference type="Pfam" id="PF00857">
    <property type="entry name" value="Isochorismatase"/>
    <property type="match status" value="1"/>
</dbReference>
<dbReference type="Proteomes" id="UP000318313">
    <property type="component" value="Chromosome"/>
</dbReference>
<reference evidence="2 3" key="1">
    <citation type="submission" date="2019-03" db="EMBL/GenBank/DDBJ databases">
        <title>Deep-cultivation of Planctomycetes and their phenomic and genomic characterization uncovers novel biology.</title>
        <authorList>
            <person name="Wiegand S."/>
            <person name="Jogler M."/>
            <person name="Boedeker C."/>
            <person name="Pinto D."/>
            <person name="Vollmers J."/>
            <person name="Rivas-Marin E."/>
            <person name="Kohn T."/>
            <person name="Peeters S.H."/>
            <person name="Heuer A."/>
            <person name="Rast P."/>
            <person name="Oberbeckmann S."/>
            <person name="Bunk B."/>
            <person name="Jeske O."/>
            <person name="Meyerdierks A."/>
            <person name="Storesund J.E."/>
            <person name="Kallscheuer N."/>
            <person name="Luecker S."/>
            <person name="Lage O.M."/>
            <person name="Pohl T."/>
            <person name="Merkel B.J."/>
            <person name="Hornburger P."/>
            <person name="Mueller R.-W."/>
            <person name="Bruemmer F."/>
            <person name="Labrenz M."/>
            <person name="Spormann A.M."/>
            <person name="Op den Camp H."/>
            <person name="Overmann J."/>
            <person name="Amann R."/>
            <person name="Jetten M.S.M."/>
            <person name="Mascher T."/>
            <person name="Medema M.H."/>
            <person name="Devos D.P."/>
            <person name="Kaster A.-K."/>
            <person name="Ovreas L."/>
            <person name="Rohde M."/>
            <person name="Galperin M.Y."/>
            <person name="Jogler C."/>
        </authorList>
    </citation>
    <scope>NUCLEOTIDE SEQUENCE [LARGE SCALE GENOMIC DNA]</scope>
    <source>
        <strain evidence="2 3">Enr17</strain>
    </source>
</reference>
<gene>
    <name evidence="2" type="ORF">Enr17x_18840</name>
</gene>
<dbReference type="SUPFAM" id="SSF52499">
    <property type="entry name" value="Isochorismatase-like hydrolases"/>
    <property type="match status" value="1"/>
</dbReference>
<dbReference type="RefSeq" id="WP_145307952.1">
    <property type="nucleotide sequence ID" value="NZ_CP037452.1"/>
</dbReference>
<dbReference type="InterPro" id="IPR036380">
    <property type="entry name" value="Isochorismatase-like_sf"/>
</dbReference>
<evidence type="ECO:0000259" key="1">
    <source>
        <dbReference type="Pfam" id="PF00857"/>
    </source>
</evidence>
<dbReference type="AlphaFoldDB" id="A0A518I9R8"/>